<keyword evidence="2" id="KW-1185">Reference proteome</keyword>
<dbReference type="EMBL" id="BSYO01000022">
    <property type="protein sequence ID" value="GMH21118.1"/>
    <property type="molecule type" value="Genomic_DNA"/>
</dbReference>
<dbReference type="Proteomes" id="UP001279734">
    <property type="component" value="Unassembled WGS sequence"/>
</dbReference>
<dbReference type="AlphaFoldDB" id="A0AAD3XXG9"/>
<evidence type="ECO:0000313" key="1">
    <source>
        <dbReference type="EMBL" id="GMH21118.1"/>
    </source>
</evidence>
<sequence>MLECVIQVLLLSVPGCIFLRILQRGFADVDLKHLLTGWFRSLRGCSEFKSNCCGIPADLFWLVDGAGAVPVGGSGLAYAVVVMGSIAEMDGFWVGLDGPLSAEVHLYAVWLDTGQVLYD</sequence>
<organism evidence="1 2">
    <name type="scientific">Nepenthes gracilis</name>
    <name type="common">Slender pitcher plant</name>
    <dbReference type="NCBI Taxonomy" id="150966"/>
    <lineage>
        <taxon>Eukaryota</taxon>
        <taxon>Viridiplantae</taxon>
        <taxon>Streptophyta</taxon>
        <taxon>Embryophyta</taxon>
        <taxon>Tracheophyta</taxon>
        <taxon>Spermatophyta</taxon>
        <taxon>Magnoliopsida</taxon>
        <taxon>eudicotyledons</taxon>
        <taxon>Gunneridae</taxon>
        <taxon>Pentapetalae</taxon>
        <taxon>Caryophyllales</taxon>
        <taxon>Nepenthaceae</taxon>
        <taxon>Nepenthes</taxon>
    </lineage>
</organism>
<name>A0AAD3XXG9_NEPGR</name>
<comment type="caution">
    <text evidence="1">The sequence shown here is derived from an EMBL/GenBank/DDBJ whole genome shotgun (WGS) entry which is preliminary data.</text>
</comment>
<evidence type="ECO:0000313" key="2">
    <source>
        <dbReference type="Proteomes" id="UP001279734"/>
    </source>
</evidence>
<accession>A0AAD3XXG9</accession>
<proteinExistence type="predicted"/>
<protein>
    <submittedName>
        <fullName evidence="1">Uncharacterized protein</fullName>
    </submittedName>
</protein>
<reference evidence="1" key="1">
    <citation type="submission" date="2023-05" db="EMBL/GenBank/DDBJ databases">
        <title>Nepenthes gracilis genome sequencing.</title>
        <authorList>
            <person name="Fukushima K."/>
        </authorList>
    </citation>
    <scope>NUCLEOTIDE SEQUENCE</scope>
    <source>
        <strain evidence="1">SING2019-196</strain>
    </source>
</reference>
<gene>
    <name evidence="1" type="ORF">Nepgr_022960</name>
</gene>